<dbReference type="InterPro" id="IPR001841">
    <property type="entry name" value="Znf_RING"/>
</dbReference>
<dbReference type="SUPFAM" id="SSF57850">
    <property type="entry name" value="RING/U-box"/>
    <property type="match status" value="1"/>
</dbReference>
<dbReference type="PhylomeDB" id="A7S8C4"/>
<dbReference type="OrthoDB" id="3838338at2759"/>
<evidence type="ECO:0000256" key="2">
    <source>
        <dbReference type="ARBA" id="ARBA00004906"/>
    </source>
</evidence>
<evidence type="ECO:0000313" key="9">
    <source>
        <dbReference type="EMBL" id="EDO40042.1"/>
    </source>
</evidence>
<dbReference type="InterPro" id="IPR013087">
    <property type="entry name" value="Znf_C2H2_type"/>
</dbReference>
<keyword evidence="4 7" id="KW-0479">Metal-binding</keyword>
<proteinExistence type="inferred from homology"/>
<dbReference type="Pfam" id="PF23230">
    <property type="entry name" value="zf-C2H2_13"/>
    <property type="match status" value="1"/>
</dbReference>
<comment type="catalytic activity">
    <reaction evidence="1">
        <text>S-ubiquitinyl-[E2 ubiquitin-conjugating enzyme]-L-cysteine + [acceptor protein]-L-lysine = [E2 ubiquitin-conjugating enzyme]-L-cysteine + N(6)-ubiquitinyl-[acceptor protein]-L-lysine.</text>
        <dbReference type="EC" id="2.3.2.27"/>
    </reaction>
</comment>
<evidence type="ECO:0000256" key="1">
    <source>
        <dbReference type="ARBA" id="ARBA00000900"/>
    </source>
</evidence>
<dbReference type="Pfam" id="PF25447">
    <property type="entry name" value="RING_ZNF598"/>
    <property type="match status" value="1"/>
</dbReference>
<dbReference type="InParanoid" id="A7S8C4"/>
<dbReference type="KEGG" id="nve:5511765"/>
<evidence type="ECO:0000256" key="6">
    <source>
        <dbReference type="ARBA" id="ARBA00035113"/>
    </source>
</evidence>
<dbReference type="InterPro" id="IPR041888">
    <property type="entry name" value="RING-HC_ZNF598/HEL2"/>
</dbReference>
<dbReference type="InterPro" id="IPR044288">
    <property type="entry name" value="ZNF598/HEL2"/>
</dbReference>
<dbReference type="HOGENOM" id="CLU_059635_0_0_1"/>
<dbReference type="EMBL" id="DS469597">
    <property type="protein sequence ID" value="EDO40042.1"/>
    <property type="molecule type" value="Genomic_DNA"/>
</dbReference>
<comment type="similarity">
    <text evidence="6">Belongs to the ZNF598/HEL2 family.</text>
</comment>
<dbReference type="GO" id="GO:0061630">
    <property type="term" value="F:ubiquitin protein ligase activity"/>
    <property type="evidence" value="ECO:0007669"/>
    <property type="project" value="UniProtKB-EC"/>
</dbReference>
<dbReference type="SMART" id="SM00355">
    <property type="entry name" value="ZnF_C2H2"/>
    <property type="match status" value="4"/>
</dbReference>
<dbReference type="GO" id="GO:0072344">
    <property type="term" value="P:rescue of stalled ribosome"/>
    <property type="evidence" value="ECO:0007669"/>
    <property type="project" value="InterPro"/>
</dbReference>
<evidence type="ECO:0000256" key="5">
    <source>
        <dbReference type="ARBA" id="ARBA00022833"/>
    </source>
</evidence>
<dbReference type="OMA" id="DECTICC"/>
<organism evidence="9 10">
    <name type="scientific">Nematostella vectensis</name>
    <name type="common">Starlet sea anemone</name>
    <dbReference type="NCBI Taxonomy" id="45351"/>
    <lineage>
        <taxon>Eukaryota</taxon>
        <taxon>Metazoa</taxon>
        <taxon>Cnidaria</taxon>
        <taxon>Anthozoa</taxon>
        <taxon>Hexacorallia</taxon>
        <taxon>Actiniaria</taxon>
        <taxon>Edwardsiidae</taxon>
        <taxon>Nematostella</taxon>
    </lineage>
</organism>
<evidence type="ECO:0000313" key="10">
    <source>
        <dbReference type="Proteomes" id="UP000001593"/>
    </source>
</evidence>
<dbReference type="Gene3D" id="3.30.40.10">
    <property type="entry name" value="Zinc/RING finger domain, C3HC4 (zinc finger)"/>
    <property type="match status" value="1"/>
</dbReference>
<comment type="pathway">
    <text evidence="2">Protein modification; protein ubiquitination.</text>
</comment>
<accession>A7S8C4</accession>
<evidence type="ECO:0000256" key="4">
    <source>
        <dbReference type="ARBA" id="ARBA00022771"/>
    </source>
</evidence>
<gene>
    <name evidence="9" type="ORF">NEMVEDRAFT_v1g167658</name>
</gene>
<name>A7S8C4_NEMVE</name>
<reference evidence="9 10" key="1">
    <citation type="journal article" date="2007" name="Science">
        <title>Sea anemone genome reveals ancestral eumetazoan gene repertoire and genomic organization.</title>
        <authorList>
            <person name="Putnam N.H."/>
            <person name="Srivastava M."/>
            <person name="Hellsten U."/>
            <person name="Dirks B."/>
            <person name="Chapman J."/>
            <person name="Salamov A."/>
            <person name="Terry A."/>
            <person name="Shapiro H."/>
            <person name="Lindquist E."/>
            <person name="Kapitonov V.V."/>
            <person name="Jurka J."/>
            <person name="Genikhovich G."/>
            <person name="Grigoriev I.V."/>
            <person name="Lucas S.M."/>
            <person name="Steele R.E."/>
            <person name="Finnerty J.R."/>
            <person name="Technau U."/>
            <person name="Martindale M.Q."/>
            <person name="Rokhsar D.S."/>
        </authorList>
    </citation>
    <scope>NUCLEOTIDE SEQUENCE [LARGE SCALE GENOMIC DNA]</scope>
    <source>
        <strain evidence="10">CH2 X CH6</strain>
    </source>
</reference>
<keyword evidence="5" id="KW-0862">Zinc</keyword>
<dbReference type="PANTHER" id="PTHR22938">
    <property type="entry name" value="ZINC FINGER PROTEIN 598"/>
    <property type="match status" value="1"/>
</dbReference>
<protein>
    <recommendedName>
        <fullName evidence="3">RING-type E3 ubiquitin transferase</fullName>
        <ecNumber evidence="3">2.3.2.27</ecNumber>
    </recommendedName>
</protein>
<keyword evidence="10" id="KW-1185">Reference proteome</keyword>
<keyword evidence="4 7" id="KW-0863">Zinc-finger</keyword>
<evidence type="ECO:0000256" key="7">
    <source>
        <dbReference type="PROSITE-ProRule" id="PRU00175"/>
    </source>
</evidence>
<dbReference type="Proteomes" id="UP000001593">
    <property type="component" value="Unassembled WGS sequence"/>
</dbReference>
<dbReference type="PANTHER" id="PTHR22938:SF0">
    <property type="entry name" value="E3 UBIQUITIN-PROTEIN LIGASE ZNF598"/>
    <property type="match status" value="1"/>
</dbReference>
<dbReference type="PROSITE" id="PS50089">
    <property type="entry name" value="ZF_RING_2"/>
    <property type="match status" value="1"/>
</dbReference>
<dbReference type="STRING" id="45351.A7S8C4"/>
<evidence type="ECO:0000259" key="8">
    <source>
        <dbReference type="PROSITE" id="PS50089"/>
    </source>
</evidence>
<dbReference type="PROSITE" id="PS00028">
    <property type="entry name" value="ZINC_FINGER_C2H2_1"/>
    <property type="match status" value="1"/>
</dbReference>
<sequence>MSSKRTRSESSNLCVVCCEEIEFSAVGKCDHPVCYKCCVRMRVLKQENYCTVCRSELSMVYLVAHPAPWVSMKEKALKGLSDKKYGIYYETKEIRDNVKFLLEHRCYICPEQRPFQTFKKLEDHMRQTHQLYFCALCVKHYTKFSHERKAYTRQDLARHRRIGDSDDKSHKGHPLCQFCDERFLDNDELHGHLRKNHFWCHFCETDGKQLYYNDYPNLREHFRHDHLLCEEDECRFEQFTNVFRTDIDLQAHRANKHGRKLTKAQAKQVRQVE</sequence>
<dbReference type="GO" id="GO:0008270">
    <property type="term" value="F:zinc ion binding"/>
    <property type="evidence" value="ECO:0007669"/>
    <property type="project" value="UniProtKB-KW"/>
</dbReference>
<feature type="non-terminal residue" evidence="9">
    <location>
        <position position="273"/>
    </location>
</feature>
<dbReference type="InterPro" id="IPR056437">
    <property type="entry name" value="Znf-C2H2_ZNF598/HEL2"/>
</dbReference>
<feature type="domain" description="RING-type" evidence="8">
    <location>
        <begin position="14"/>
        <end position="54"/>
    </location>
</feature>
<dbReference type="eggNOG" id="KOG2231">
    <property type="taxonomic scope" value="Eukaryota"/>
</dbReference>
<evidence type="ECO:0000256" key="3">
    <source>
        <dbReference type="ARBA" id="ARBA00012483"/>
    </source>
</evidence>
<dbReference type="InterPro" id="IPR013083">
    <property type="entry name" value="Znf_RING/FYVE/PHD"/>
</dbReference>
<dbReference type="AlphaFoldDB" id="A7S8C4"/>
<dbReference type="EC" id="2.3.2.27" evidence="3"/>
<dbReference type="CDD" id="cd16615">
    <property type="entry name" value="RING-HC_ZNF598"/>
    <property type="match status" value="1"/>
</dbReference>